<comment type="caution">
    <text evidence="1">The sequence shown here is derived from an EMBL/GenBank/DDBJ whole genome shotgun (WGS) entry which is preliminary data.</text>
</comment>
<evidence type="ECO:0000313" key="2">
    <source>
        <dbReference type="Proteomes" id="UP000814140"/>
    </source>
</evidence>
<reference evidence="1" key="1">
    <citation type="submission" date="2021-03" db="EMBL/GenBank/DDBJ databases">
        <authorList>
            <consortium name="DOE Joint Genome Institute"/>
            <person name="Ahrendt S."/>
            <person name="Looney B.P."/>
            <person name="Miyauchi S."/>
            <person name="Morin E."/>
            <person name="Drula E."/>
            <person name="Courty P.E."/>
            <person name="Chicoki N."/>
            <person name="Fauchery L."/>
            <person name="Kohler A."/>
            <person name="Kuo A."/>
            <person name="Labutti K."/>
            <person name="Pangilinan J."/>
            <person name="Lipzen A."/>
            <person name="Riley R."/>
            <person name="Andreopoulos W."/>
            <person name="He G."/>
            <person name="Johnson J."/>
            <person name="Barry K.W."/>
            <person name="Grigoriev I.V."/>
            <person name="Nagy L."/>
            <person name="Hibbett D."/>
            <person name="Henrissat B."/>
            <person name="Matheny P.B."/>
            <person name="Labbe J."/>
            <person name="Martin F."/>
        </authorList>
    </citation>
    <scope>NUCLEOTIDE SEQUENCE</scope>
    <source>
        <strain evidence="1">HHB10654</strain>
    </source>
</reference>
<name>A0ACB8SVG2_9AGAM</name>
<keyword evidence="2" id="KW-1185">Reference proteome</keyword>
<reference evidence="1" key="2">
    <citation type="journal article" date="2022" name="New Phytol.">
        <title>Evolutionary transition to the ectomycorrhizal habit in the genomes of a hyperdiverse lineage of mushroom-forming fungi.</title>
        <authorList>
            <person name="Looney B."/>
            <person name="Miyauchi S."/>
            <person name="Morin E."/>
            <person name="Drula E."/>
            <person name="Courty P.E."/>
            <person name="Kohler A."/>
            <person name="Kuo A."/>
            <person name="LaButti K."/>
            <person name="Pangilinan J."/>
            <person name="Lipzen A."/>
            <person name="Riley R."/>
            <person name="Andreopoulos W."/>
            <person name="He G."/>
            <person name="Johnson J."/>
            <person name="Nolan M."/>
            <person name="Tritt A."/>
            <person name="Barry K.W."/>
            <person name="Grigoriev I.V."/>
            <person name="Nagy L.G."/>
            <person name="Hibbett D."/>
            <person name="Henrissat B."/>
            <person name="Matheny P.B."/>
            <person name="Labbe J."/>
            <person name="Martin F.M."/>
        </authorList>
    </citation>
    <scope>NUCLEOTIDE SEQUENCE</scope>
    <source>
        <strain evidence="1">HHB10654</strain>
    </source>
</reference>
<sequence>MSRLRSACRWTRCALHAAQTRQCLVATVATCPASRSHAITPAAQRSVARAAPPQWVFLRSMVLSSLTVPTSRALLSDKKTQHGRERMRCETGTFAWSHTPGCLSELEARRERMRRSSRAIPFPRGYSNGYLFPRSSVMTTHVLLISSWQATMMALYPELRTWLGGVPQTRRAISSCYFPQNENDDH</sequence>
<gene>
    <name evidence="1" type="ORF">BV25DRAFT_1827667</name>
</gene>
<dbReference type="EMBL" id="MU277218">
    <property type="protein sequence ID" value="KAI0060493.1"/>
    <property type="molecule type" value="Genomic_DNA"/>
</dbReference>
<organism evidence="1 2">
    <name type="scientific">Artomyces pyxidatus</name>
    <dbReference type="NCBI Taxonomy" id="48021"/>
    <lineage>
        <taxon>Eukaryota</taxon>
        <taxon>Fungi</taxon>
        <taxon>Dikarya</taxon>
        <taxon>Basidiomycota</taxon>
        <taxon>Agaricomycotina</taxon>
        <taxon>Agaricomycetes</taxon>
        <taxon>Russulales</taxon>
        <taxon>Auriscalpiaceae</taxon>
        <taxon>Artomyces</taxon>
    </lineage>
</organism>
<protein>
    <submittedName>
        <fullName evidence="1">Uncharacterized protein</fullName>
    </submittedName>
</protein>
<accession>A0ACB8SVG2</accession>
<proteinExistence type="predicted"/>
<evidence type="ECO:0000313" key="1">
    <source>
        <dbReference type="EMBL" id="KAI0060493.1"/>
    </source>
</evidence>
<dbReference type="Proteomes" id="UP000814140">
    <property type="component" value="Unassembled WGS sequence"/>
</dbReference>